<gene>
    <name evidence="1" type="ORF">E5357_12280</name>
</gene>
<proteinExistence type="predicted"/>
<dbReference type="EMBL" id="SRZB01000030">
    <property type="protein sequence ID" value="TGX97507.1"/>
    <property type="molecule type" value="Genomic_DNA"/>
</dbReference>
<evidence type="ECO:0000313" key="1">
    <source>
        <dbReference type="EMBL" id="TGX97507.1"/>
    </source>
</evidence>
<evidence type="ECO:0000313" key="2">
    <source>
        <dbReference type="Proteomes" id="UP000307720"/>
    </source>
</evidence>
<accession>A0AC61QXR8</accession>
<sequence>MKRKKFLAAMISAALLLSACQSIPRGGAEDMSEIVRESGKGKTAEQDGDTLVWRIACAGGFSEEEAGEVCAGWQNEVNAVLRDKGAGYSVRIEAFGGESEGAEEAVQTADELENLKESGAQTDLISLTPAMLYYPELKGYHLVYPACAGKGLLMPLDELLKGEKGGELREVIPSKDLERAKIDGTTYGVSTVLPVTGAALYSKEQMKKYDVTAEELKGSVFDKESLLMKIRDLSGEAPYGIHSGDVRQELGLWILEPTENVALNREGTFVNVTETDEFKEYLERLVDWNKKGLVEVLGKPENNRQKMKFVQNSGMNYAKEPYETTMDVSVGYQEEKGASVLVVPDETRPLLQPYWGDYKLCIASWTENREKAEDFLVRLMTDADIANSIQYGKEGKDYTLDGDIVQMKPQVNIMQSYFGYEYTNQMITHSTTVMAADKLKYTEAFHKSYGKEIPDGFRFDPAPVLEQIVATNLVFDGMDGTETARKIINLEIDDVEQVIASITEELKQAGIDEVTAEANRQLEAWRAGNS</sequence>
<name>A0AC61QXR8_9FIRM</name>
<dbReference type="Proteomes" id="UP000307720">
    <property type="component" value="Unassembled WGS sequence"/>
</dbReference>
<reference evidence="1" key="1">
    <citation type="submission" date="2019-04" db="EMBL/GenBank/DDBJ databases">
        <title>Microbes associate with the intestines of laboratory mice.</title>
        <authorList>
            <person name="Navarre W."/>
            <person name="Wong E."/>
            <person name="Huang K."/>
            <person name="Tropini C."/>
            <person name="Ng K."/>
            <person name="Yu B."/>
        </authorList>
    </citation>
    <scope>NUCLEOTIDE SEQUENCE</scope>
    <source>
        <strain evidence="1">NM72_1-8</strain>
    </source>
</reference>
<keyword evidence="2" id="KW-1185">Reference proteome</keyword>
<protein>
    <submittedName>
        <fullName evidence="1">DUF3502 domain-containing protein</fullName>
    </submittedName>
</protein>
<organism evidence="1 2">
    <name type="scientific">Hominisplanchenecus murintestinalis</name>
    <dbReference type="NCBI Taxonomy" id="2941517"/>
    <lineage>
        <taxon>Bacteria</taxon>
        <taxon>Bacillati</taxon>
        <taxon>Bacillota</taxon>
        <taxon>Clostridia</taxon>
        <taxon>Lachnospirales</taxon>
        <taxon>Lachnospiraceae</taxon>
        <taxon>Hominisplanchenecus</taxon>
    </lineage>
</organism>
<comment type="caution">
    <text evidence="1">The sequence shown here is derived from an EMBL/GenBank/DDBJ whole genome shotgun (WGS) entry which is preliminary data.</text>
</comment>